<keyword evidence="2" id="KW-1133">Transmembrane helix</keyword>
<dbReference type="PANTHER" id="PTHR33392">
    <property type="entry name" value="POLYISOPRENYL-TEICHOIC ACID--PEPTIDOGLYCAN TEICHOIC ACID TRANSFERASE TAGU"/>
    <property type="match status" value="1"/>
</dbReference>
<dbReference type="InterPro" id="IPR050922">
    <property type="entry name" value="LytR/CpsA/Psr_CW_biosynth"/>
</dbReference>
<dbReference type="RefSeq" id="WP_092093434.1">
    <property type="nucleotide sequence ID" value="NZ_FOQE01000040.1"/>
</dbReference>
<keyword evidence="2" id="KW-0472">Membrane</keyword>
<dbReference type="OrthoDB" id="27330at2"/>
<proteinExistence type="inferred from homology"/>
<dbReference type="AlphaFoldDB" id="A0A1I3DJ97"/>
<reference evidence="4 5" key="1">
    <citation type="submission" date="2016-10" db="EMBL/GenBank/DDBJ databases">
        <authorList>
            <person name="de Groot N.N."/>
        </authorList>
    </citation>
    <scope>NUCLEOTIDE SEQUENCE [LARGE SCALE GENOMIC DNA]</scope>
    <source>
        <strain evidence="4 5">DSM 27630</strain>
    </source>
</reference>
<gene>
    <name evidence="4" type="ORF">SAMN04489868_14011</name>
</gene>
<dbReference type="PANTHER" id="PTHR33392:SF6">
    <property type="entry name" value="POLYISOPRENYL-TEICHOIC ACID--PEPTIDOGLYCAN TEICHOIC ACID TRANSFERASE TAGU"/>
    <property type="match status" value="1"/>
</dbReference>
<dbReference type="NCBIfam" id="TIGR00350">
    <property type="entry name" value="lytR_cpsA_psr"/>
    <property type="match status" value="1"/>
</dbReference>
<keyword evidence="5" id="KW-1185">Reference proteome</keyword>
<dbReference type="Gene3D" id="3.40.630.190">
    <property type="entry name" value="LCP protein"/>
    <property type="match status" value="1"/>
</dbReference>
<evidence type="ECO:0000313" key="4">
    <source>
        <dbReference type="EMBL" id="SFH86810.1"/>
    </source>
</evidence>
<dbReference type="InterPro" id="IPR004474">
    <property type="entry name" value="LytR_CpsA_psr"/>
</dbReference>
<evidence type="ECO:0000256" key="1">
    <source>
        <dbReference type="ARBA" id="ARBA00006068"/>
    </source>
</evidence>
<feature type="transmembrane region" description="Helical" evidence="2">
    <location>
        <begin position="21"/>
        <end position="42"/>
    </location>
</feature>
<dbReference type="Pfam" id="PF03816">
    <property type="entry name" value="LytR_cpsA_psr"/>
    <property type="match status" value="1"/>
</dbReference>
<dbReference type="EMBL" id="FOQE01000040">
    <property type="protein sequence ID" value="SFH86810.1"/>
    <property type="molecule type" value="Genomic_DNA"/>
</dbReference>
<evidence type="ECO:0000313" key="5">
    <source>
        <dbReference type="Proteomes" id="UP000198668"/>
    </source>
</evidence>
<comment type="similarity">
    <text evidence="1">Belongs to the LytR/CpsA/Psr (LCP) family.</text>
</comment>
<keyword evidence="2" id="KW-0812">Transmembrane</keyword>
<name>A0A1I3DJ97_9LACT</name>
<organism evidence="4 5">
    <name type="scientific">Pisciglobus halotolerans</name>
    <dbReference type="NCBI Taxonomy" id="745365"/>
    <lineage>
        <taxon>Bacteria</taxon>
        <taxon>Bacillati</taxon>
        <taxon>Bacillota</taxon>
        <taxon>Bacilli</taxon>
        <taxon>Lactobacillales</taxon>
        <taxon>Carnobacteriaceae</taxon>
    </lineage>
</organism>
<evidence type="ECO:0000256" key="2">
    <source>
        <dbReference type="SAM" id="Phobius"/>
    </source>
</evidence>
<accession>A0A1I3DJ97</accession>
<protein>
    <submittedName>
        <fullName evidence="4">Cell envelope-related function transcriptional attenuator common domain-containing protein</fullName>
    </submittedName>
</protein>
<evidence type="ECO:0000259" key="3">
    <source>
        <dbReference type="Pfam" id="PF03816"/>
    </source>
</evidence>
<dbReference type="Proteomes" id="UP000198668">
    <property type="component" value="Unassembled WGS sequence"/>
</dbReference>
<sequence length="322" mass="36139">MPEKRSDVHNQHKRKKTRRGGIGRIILIIFLVLLLGIGFFVWKVYSDVTGTTDKIYKNVETEEVRNKPVDIKHDDEPFSVLLLGVDTGDLGRTERGRSDTMMVLTVNPNTNKTTILSIPRDTYTEIVGKGKKDKINHAYAFGGVQMSVNTVQKMLDIPIDYYVEVNMQGLKDIVDALGGVTVTPPLTFKQDQYTFTEGQSVTLDGNAALAYSRMRHEDPQGDYGRQARQRQIISASMKKVASLSSIMNYQSVLKSLESNMTTNLAFGDMVDIFNDYRGAAGNVEQIQMTGSGTKIDGIYYDIVSDKEMNDISNQLREQLEMK</sequence>
<feature type="domain" description="Cell envelope-related transcriptional attenuator" evidence="3">
    <location>
        <begin position="97"/>
        <end position="241"/>
    </location>
</feature>